<dbReference type="AlphaFoldDB" id="A0A504Z0F7"/>
<dbReference type="EMBL" id="SUNJ01002041">
    <property type="protein sequence ID" value="TPP66299.1"/>
    <property type="molecule type" value="Genomic_DNA"/>
</dbReference>
<dbReference type="STRING" id="46835.A0A504Z0F7"/>
<dbReference type="PANTHER" id="PTHR15977:SF15">
    <property type="entry name" value="CILIA- AND FLAGELLA-ASSOCIATED PROTEIN 46"/>
    <property type="match status" value="1"/>
</dbReference>
<feature type="region of interest" description="Disordered" evidence="1">
    <location>
        <begin position="241"/>
        <end position="263"/>
    </location>
</feature>
<name>A0A504Z0F7_FASGI</name>
<organism evidence="2 3">
    <name type="scientific">Fasciola gigantica</name>
    <name type="common">Giant liver fluke</name>
    <dbReference type="NCBI Taxonomy" id="46835"/>
    <lineage>
        <taxon>Eukaryota</taxon>
        <taxon>Metazoa</taxon>
        <taxon>Spiralia</taxon>
        <taxon>Lophotrochozoa</taxon>
        <taxon>Platyhelminthes</taxon>
        <taxon>Trematoda</taxon>
        <taxon>Digenea</taxon>
        <taxon>Plagiorchiida</taxon>
        <taxon>Echinostomata</taxon>
        <taxon>Echinostomatoidea</taxon>
        <taxon>Fasciolidae</taxon>
        <taxon>Fasciola</taxon>
    </lineage>
</organism>
<sequence>MTEAIRKALNDYIQENNAEKCELCSKVIHNYFHTWKISQPFLCSPEIILYVAACAIKEKKPEIVKELLRIYEEVFPNADELSAISYLIRAEMILKFTSADMNSLDIVMKSIYKCINISNRVKNENILASACAMLYRSIRLYLRPMTRPYMIKYLKPIVKMLSESDMKAYKWQILFIRVLLEAYIQTGQRKEASHLVDMASNGPARHLPQQMVQLLVRASASNLASADRHISWAMGASVASETDQTAPVEKPATYVDSHKRNNYPQMSGQLAQTLIQSGLVPANRIAKLRVVTKEGGEQVDEIVRLLRLLSPPEESADGRNARSEQLALSPTDPKKKADSSGDGAVPGDDEWTERIKFFPDDTFSLLFQLGLVAVARKLPAVAEACVCACKRILTQEKLTDPASAEVCTELLRLELFALEEDFRCGSDAVDLIQVHAQLAKRCQQLVELAVRRKANNETVQASCVTLWNICLPLFQKSVRQDQLVRHCLQLIVDTLDQCQSLKMNDNTLEGFWESSFISNGVYGTRISRTVMHVHPDFPYLRLIDPS</sequence>
<dbReference type="InterPro" id="IPR039586">
    <property type="entry name" value="CFAP46"/>
</dbReference>
<keyword evidence="3" id="KW-1185">Reference proteome</keyword>
<proteinExistence type="predicted"/>
<evidence type="ECO:0000313" key="3">
    <source>
        <dbReference type="Proteomes" id="UP000316759"/>
    </source>
</evidence>
<reference evidence="2 3" key="1">
    <citation type="submission" date="2019-04" db="EMBL/GenBank/DDBJ databases">
        <title>Annotation for the trematode Fasciola gigantica.</title>
        <authorList>
            <person name="Choi Y.-J."/>
        </authorList>
    </citation>
    <scope>NUCLEOTIDE SEQUENCE [LARGE SCALE GENOMIC DNA]</scope>
    <source>
        <strain evidence="2">Uganda_cow_1</strain>
    </source>
</reference>
<dbReference type="OrthoDB" id="68437at2759"/>
<feature type="region of interest" description="Disordered" evidence="1">
    <location>
        <begin position="313"/>
        <end position="348"/>
    </location>
</feature>
<accession>A0A504Z0F7</accession>
<comment type="caution">
    <text evidence="2">The sequence shown here is derived from an EMBL/GenBank/DDBJ whole genome shotgun (WGS) entry which is preliminary data.</text>
</comment>
<protein>
    <submittedName>
        <fullName evidence="2">Uncharacterized protein</fullName>
    </submittedName>
</protein>
<dbReference type="Proteomes" id="UP000316759">
    <property type="component" value="Unassembled WGS sequence"/>
</dbReference>
<dbReference type="PANTHER" id="PTHR15977">
    <property type="entry name" value="CILIA- AND FLAGELLA-ASSOCIATED PROTEIN 46"/>
    <property type="match status" value="1"/>
</dbReference>
<dbReference type="GO" id="GO:0060294">
    <property type="term" value="P:cilium movement involved in cell motility"/>
    <property type="evidence" value="ECO:0007669"/>
    <property type="project" value="InterPro"/>
</dbReference>
<gene>
    <name evidence="2" type="ORF">FGIG_01735</name>
</gene>
<dbReference type="GO" id="GO:0035082">
    <property type="term" value="P:axoneme assembly"/>
    <property type="evidence" value="ECO:0007669"/>
    <property type="project" value="InterPro"/>
</dbReference>
<evidence type="ECO:0000313" key="2">
    <source>
        <dbReference type="EMBL" id="TPP66299.1"/>
    </source>
</evidence>
<evidence type="ECO:0000256" key="1">
    <source>
        <dbReference type="SAM" id="MobiDB-lite"/>
    </source>
</evidence>